<organism evidence="1 2">
    <name type="scientific">Dentiscutata heterogama</name>
    <dbReference type="NCBI Taxonomy" id="1316150"/>
    <lineage>
        <taxon>Eukaryota</taxon>
        <taxon>Fungi</taxon>
        <taxon>Fungi incertae sedis</taxon>
        <taxon>Mucoromycota</taxon>
        <taxon>Glomeromycotina</taxon>
        <taxon>Glomeromycetes</taxon>
        <taxon>Diversisporales</taxon>
        <taxon>Gigasporaceae</taxon>
        <taxon>Dentiscutata</taxon>
    </lineage>
</organism>
<name>A0ACA9QN57_9GLOM</name>
<gene>
    <name evidence="1" type="ORF">DHETER_LOCUS15096</name>
</gene>
<sequence length="73" mass="8625">EFTSEELKVVVQELNKNQDGEVIIKADNQRLKLRIEKFINDSDHDDVNISNSRMMLDDNYFVQRPVEVIEMID</sequence>
<accession>A0ACA9QN57</accession>
<keyword evidence="2" id="KW-1185">Reference proteome</keyword>
<proteinExistence type="predicted"/>
<dbReference type="EMBL" id="CAJVPU010049915">
    <property type="protein sequence ID" value="CAG8758349.1"/>
    <property type="molecule type" value="Genomic_DNA"/>
</dbReference>
<protein>
    <submittedName>
        <fullName evidence="1">14676_t:CDS:1</fullName>
    </submittedName>
</protein>
<feature type="non-terminal residue" evidence="1">
    <location>
        <position position="73"/>
    </location>
</feature>
<evidence type="ECO:0000313" key="1">
    <source>
        <dbReference type="EMBL" id="CAG8758349.1"/>
    </source>
</evidence>
<dbReference type="Proteomes" id="UP000789702">
    <property type="component" value="Unassembled WGS sequence"/>
</dbReference>
<comment type="caution">
    <text evidence="1">The sequence shown here is derived from an EMBL/GenBank/DDBJ whole genome shotgun (WGS) entry which is preliminary data.</text>
</comment>
<feature type="non-terminal residue" evidence="1">
    <location>
        <position position="1"/>
    </location>
</feature>
<evidence type="ECO:0000313" key="2">
    <source>
        <dbReference type="Proteomes" id="UP000789702"/>
    </source>
</evidence>
<reference evidence="1" key="1">
    <citation type="submission" date="2021-06" db="EMBL/GenBank/DDBJ databases">
        <authorList>
            <person name="Kallberg Y."/>
            <person name="Tangrot J."/>
            <person name="Rosling A."/>
        </authorList>
    </citation>
    <scope>NUCLEOTIDE SEQUENCE</scope>
    <source>
        <strain evidence="1">IL203A</strain>
    </source>
</reference>